<proteinExistence type="predicted"/>
<evidence type="ECO:0000313" key="2">
    <source>
        <dbReference type="Proteomes" id="UP000324222"/>
    </source>
</evidence>
<dbReference type="EMBL" id="VSRR010000053">
    <property type="protein sequence ID" value="MPC09054.1"/>
    <property type="molecule type" value="Genomic_DNA"/>
</dbReference>
<evidence type="ECO:0000313" key="1">
    <source>
        <dbReference type="EMBL" id="MPC09054.1"/>
    </source>
</evidence>
<protein>
    <submittedName>
        <fullName evidence="1">Uncharacterized protein</fullName>
    </submittedName>
</protein>
<name>A0A5B7CJZ3_PORTR</name>
<organism evidence="1 2">
    <name type="scientific">Portunus trituberculatus</name>
    <name type="common">Swimming crab</name>
    <name type="synonym">Neptunus trituberculatus</name>
    <dbReference type="NCBI Taxonomy" id="210409"/>
    <lineage>
        <taxon>Eukaryota</taxon>
        <taxon>Metazoa</taxon>
        <taxon>Ecdysozoa</taxon>
        <taxon>Arthropoda</taxon>
        <taxon>Crustacea</taxon>
        <taxon>Multicrustacea</taxon>
        <taxon>Malacostraca</taxon>
        <taxon>Eumalacostraca</taxon>
        <taxon>Eucarida</taxon>
        <taxon>Decapoda</taxon>
        <taxon>Pleocyemata</taxon>
        <taxon>Brachyura</taxon>
        <taxon>Eubrachyura</taxon>
        <taxon>Portunoidea</taxon>
        <taxon>Portunidae</taxon>
        <taxon>Portuninae</taxon>
        <taxon>Portunus</taxon>
    </lineage>
</organism>
<accession>A0A5B7CJZ3</accession>
<gene>
    <name evidence="1" type="ORF">E2C01_001656</name>
</gene>
<dbReference type="AlphaFoldDB" id="A0A5B7CJZ3"/>
<sequence length="128" mass="13816">MNALRNYQLGLKVSPFPRSDFSLLINGQTSLRVWPFLSKFSPQFTPNSPGIVGAFLYPGTVQRGRATTLLFLAQLVKIFPRLSHKITQNTNHLMSSGAWGRGIGEADEREVGNVSEGRGAAGAGILGS</sequence>
<comment type="caution">
    <text evidence="1">The sequence shown here is derived from an EMBL/GenBank/DDBJ whole genome shotgun (WGS) entry which is preliminary data.</text>
</comment>
<dbReference type="Proteomes" id="UP000324222">
    <property type="component" value="Unassembled WGS sequence"/>
</dbReference>
<reference evidence="1 2" key="1">
    <citation type="submission" date="2019-05" db="EMBL/GenBank/DDBJ databases">
        <title>Another draft genome of Portunus trituberculatus and its Hox gene families provides insights of decapod evolution.</title>
        <authorList>
            <person name="Jeong J.-H."/>
            <person name="Song I."/>
            <person name="Kim S."/>
            <person name="Choi T."/>
            <person name="Kim D."/>
            <person name="Ryu S."/>
            <person name="Kim W."/>
        </authorList>
    </citation>
    <scope>NUCLEOTIDE SEQUENCE [LARGE SCALE GENOMIC DNA]</scope>
    <source>
        <tissue evidence="1">Muscle</tissue>
    </source>
</reference>
<keyword evidence="2" id="KW-1185">Reference proteome</keyword>